<evidence type="ECO:0000256" key="1">
    <source>
        <dbReference type="ARBA" id="ARBA00004193"/>
    </source>
</evidence>
<organism evidence="7 8">
    <name type="scientific">Vagococcus elongatus</name>
    <dbReference type="NCBI Taxonomy" id="180344"/>
    <lineage>
        <taxon>Bacteria</taxon>
        <taxon>Bacillati</taxon>
        <taxon>Bacillota</taxon>
        <taxon>Bacilli</taxon>
        <taxon>Lactobacillales</taxon>
        <taxon>Enterococcaceae</taxon>
        <taxon>Vagococcus</taxon>
    </lineage>
</organism>
<comment type="caution">
    <text evidence="7">The sequence shown here is derived from an EMBL/GenBank/DDBJ whole genome shotgun (WGS) entry which is preliminary data.</text>
</comment>
<keyword evidence="4 5" id="KW-0732">Signal</keyword>
<dbReference type="Pfam" id="PF00496">
    <property type="entry name" value="SBP_bac_5"/>
    <property type="match status" value="1"/>
</dbReference>
<dbReference type="AlphaFoldDB" id="A0A430AI11"/>
<comment type="similarity">
    <text evidence="2">Belongs to the bacterial solute-binding protein 5 family.</text>
</comment>
<protein>
    <recommendedName>
        <fullName evidence="6">Solute-binding protein family 5 domain-containing protein</fullName>
    </recommendedName>
</protein>
<dbReference type="InterPro" id="IPR023765">
    <property type="entry name" value="SBP_5_CS"/>
</dbReference>
<name>A0A430AI11_9ENTE</name>
<dbReference type="PROSITE" id="PS51257">
    <property type="entry name" value="PROKAR_LIPOPROTEIN"/>
    <property type="match status" value="1"/>
</dbReference>
<dbReference type="RefSeq" id="WP_126810196.1">
    <property type="nucleotide sequence ID" value="NZ_NGKA01000037.1"/>
</dbReference>
<evidence type="ECO:0000256" key="2">
    <source>
        <dbReference type="ARBA" id="ARBA00005695"/>
    </source>
</evidence>
<comment type="subcellular location">
    <subcellularLocation>
        <location evidence="1">Cell membrane</location>
        <topology evidence="1">Lipid-anchor</topology>
    </subcellularLocation>
</comment>
<dbReference type="PANTHER" id="PTHR30290:SF9">
    <property type="entry name" value="OLIGOPEPTIDE-BINDING PROTEIN APPA"/>
    <property type="match status" value="1"/>
</dbReference>
<dbReference type="PROSITE" id="PS01040">
    <property type="entry name" value="SBP_BACTERIAL_5"/>
    <property type="match status" value="1"/>
</dbReference>
<evidence type="ECO:0000256" key="3">
    <source>
        <dbReference type="ARBA" id="ARBA00022448"/>
    </source>
</evidence>
<dbReference type="GO" id="GO:0043190">
    <property type="term" value="C:ATP-binding cassette (ABC) transporter complex"/>
    <property type="evidence" value="ECO:0007669"/>
    <property type="project" value="InterPro"/>
</dbReference>
<feature type="domain" description="Solute-binding protein family 5" evidence="6">
    <location>
        <begin position="85"/>
        <end position="449"/>
    </location>
</feature>
<dbReference type="InterPro" id="IPR030678">
    <property type="entry name" value="Peptide/Ni-bd"/>
</dbReference>
<evidence type="ECO:0000256" key="4">
    <source>
        <dbReference type="ARBA" id="ARBA00022729"/>
    </source>
</evidence>
<gene>
    <name evidence="7" type="ORF">CBF29_13305</name>
</gene>
<keyword evidence="3" id="KW-0813">Transport</keyword>
<dbReference type="InterPro" id="IPR000914">
    <property type="entry name" value="SBP_5_dom"/>
</dbReference>
<evidence type="ECO:0000256" key="5">
    <source>
        <dbReference type="SAM" id="SignalP"/>
    </source>
</evidence>
<proteinExistence type="inferred from homology"/>
<dbReference type="OrthoDB" id="9796817at2"/>
<dbReference type="GO" id="GO:0015833">
    <property type="term" value="P:peptide transport"/>
    <property type="evidence" value="ECO:0007669"/>
    <property type="project" value="TreeGrafter"/>
</dbReference>
<dbReference type="Gene3D" id="3.40.190.10">
    <property type="entry name" value="Periplasmic binding protein-like II"/>
    <property type="match status" value="1"/>
</dbReference>
<dbReference type="InterPro" id="IPR039424">
    <property type="entry name" value="SBP_5"/>
</dbReference>
<dbReference type="SUPFAM" id="SSF53850">
    <property type="entry name" value="Periplasmic binding protein-like II"/>
    <property type="match status" value="1"/>
</dbReference>
<dbReference type="Gene3D" id="3.10.105.10">
    <property type="entry name" value="Dipeptide-binding Protein, Domain 3"/>
    <property type="match status" value="1"/>
</dbReference>
<dbReference type="Gene3D" id="3.90.76.10">
    <property type="entry name" value="Dipeptide-binding Protein, Domain 1"/>
    <property type="match status" value="1"/>
</dbReference>
<dbReference type="EMBL" id="NGKA01000037">
    <property type="protein sequence ID" value="RSU07643.1"/>
    <property type="molecule type" value="Genomic_DNA"/>
</dbReference>
<accession>A0A430AI11</accession>
<evidence type="ECO:0000259" key="6">
    <source>
        <dbReference type="Pfam" id="PF00496"/>
    </source>
</evidence>
<feature type="chain" id="PRO_5038918110" description="Solute-binding protein family 5 domain-containing protein" evidence="5">
    <location>
        <begin position="19"/>
        <end position="533"/>
    </location>
</feature>
<sequence length="533" mass="60155">MKKIIKLMLVCVSTSLLLVGCGGEDKNSDKGSSTPGLNRPFVYVAQQVVGSIDPAKVIDETEIIAAVNLYDPLFYPDVENEKMDPVEHLAKSYEVSEDGLVYTINLRDDVKFHSNNPFTADDVLFTMERMLSIGQGNSWLWNNVLTIDNVKKLDDYTVEFKLNNAYAPFISSLTQFFIVDSKLLKENEENGDFGQKYLDSKDAGSGPYMLAKWDREAQLDYKAFDGYWGGWKDNQFKDVQMKIITEEATVKTLLISGQADMVHQWLNFSNYSEFEKNDKLVVQKDPSAKLQHIPMNMQKAPTDDINVRKAIAQAFDYKAATKDILSDSVQAVGPVPIIVTGHNNQVEVIDQDVEKAKEYLAASKYSGDSLKVEFMFLGDNPESRQYGQLLKDSLSKIGIDVKLLPSTWPQMTEAATTVEKTPNLMLISDTLKYPHVDSHTYGIYHPSAQGSFRSTSWYNNEETTVVLDEARKQTDETQQLELYKKAQQIISEDIPSIYVANPTHNIAYADYVDGYIFVGVMGYDIAFYHLSMK</sequence>
<dbReference type="GO" id="GO:0042597">
    <property type="term" value="C:periplasmic space"/>
    <property type="evidence" value="ECO:0007669"/>
    <property type="project" value="UniProtKB-ARBA"/>
</dbReference>
<feature type="signal peptide" evidence="5">
    <location>
        <begin position="1"/>
        <end position="18"/>
    </location>
</feature>
<evidence type="ECO:0000313" key="8">
    <source>
        <dbReference type="Proteomes" id="UP000287605"/>
    </source>
</evidence>
<keyword evidence="8" id="KW-1185">Reference proteome</keyword>
<dbReference type="Proteomes" id="UP000287605">
    <property type="component" value="Unassembled WGS sequence"/>
</dbReference>
<dbReference type="CDD" id="cd08512">
    <property type="entry name" value="PBP2_NikA_DppA_OppA_like_7"/>
    <property type="match status" value="1"/>
</dbReference>
<dbReference type="GO" id="GO:1904680">
    <property type="term" value="F:peptide transmembrane transporter activity"/>
    <property type="evidence" value="ECO:0007669"/>
    <property type="project" value="TreeGrafter"/>
</dbReference>
<evidence type="ECO:0000313" key="7">
    <source>
        <dbReference type="EMBL" id="RSU07643.1"/>
    </source>
</evidence>
<dbReference type="PIRSF" id="PIRSF002741">
    <property type="entry name" value="MppA"/>
    <property type="match status" value="1"/>
</dbReference>
<reference evidence="7 8" key="1">
    <citation type="submission" date="2017-05" db="EMBL/GenBank/DDBJ databases">
        <title>Vagococcus spp. assemblies.</title>
        <authorList>
            <person name="Gulvik C.A."/>
        </authorList>
    </citation>
    <scope>NUCLEOTIDE SEQUENCE [LARGE SCALE GENOMIC DNA]</scope>
    <source>
        <strain evidence="7 8">CCUG 51432</strain>
    </source>
</reference>
<dbReference type="PANTHER" id="PTHR30290">
    <property type="entry name" value="PERIPLASMIC BINDING COMPONENT OF ABC TRANSPORTER"/>
    <property type="match status" value="1"/>
</dbReference>